<dbReference type="AlphaFoldDB" id="A0A2N5ZGW8"/>
<protein>
    <submittedName>
        <fullName evidence="1">Uncharacterized protein</fullName>
    </submittedName>
</protein>
<name>A0A2N5ZGW8_MUIH1</name>
<evidence type="ECO:0000313" key="1">
    <source>
        <dbReference type="EMBL" id="PLX17862.1"/>
    </source>
</evidence>
<gene>
    <name evidence="1" type="ORF">C0601_06150</name>
</gene>
<organism evidence="1 2">
    <name type="scientific">Muiribacterium halophilum</name>
    <dbReference type="NCBI Taxonomy" id="2053465"/>
    <lineage>
        <taxon>Bacteria</taxon>
        <taxon>Candidatus Muiribacteriota</taxon>
        <taxon>Candidatus Muiribacteriia</taxon>
        <taxon>Candidatus Muiribacteriales</taxon>
        <taxon>Candidatus Muiribacteriaceae</taxon>
        <taxon>Candidatus Muiribacterium</taxon>
    </lineage>
</organism>
<evidence type="ECO:0000313" key="2">
    <source>
        <dbReference type="Proteomes" id="UP000234857"/>
    </source>
</evidence>
<proteinExistence type="predicted"/>
<dbReference type="Proteomes" id="UP000234857">
    <property type="component" value="Unassembled WGS sequence"/>
</dbReference>
<comment type="caution">
    <text evidence="1">The sequence shown here is derived from an EMBL/GenBank/DDBJ whole genome shotgun (WGS) entry which is preliminary data.</text>
</comment>
<accession>A0A2N5ZGW8</accession>
<reference evidence="1 2" key="1">
    <citation type="submission" date="2017-11" db="EMBL/GenBank/DDBJ databases">
        <title>Genome-resolved metagenomics identifies genetic mobility, metabolic interactions, and unexpected diversity in perchlorate-reducing communities.</title>
        <authorList>
            <person name="Barnum T.P."/>
            <person name="Figueroa I.A."/>
            <person name="Carlstrom C.I."/>
            <person name="Lucas L.N."/>
            <person name="Engelbrektson A.L."/>
            <person name="Coates J.D."/>
        </authorList>
    </citation>
    <scope>NUCLEOTIDE SEQUENCE [LARGE SCALE GENOMIC DNA]</scope>
    <source>
        <strain evidence="1">BM706</strain>
    </source>
</reference>
<dbReference type="EMBL" id="PKTG01000080">
    <property type="protein sequence ID" value="PLX17862.1"/>
    <property type="molecule type" value="Genomic_DNA"/>
</dbReference>
<sequence>MNYIERLDILKENLPEDRLHELDSRLPDVQSLIEGKSDDGDTAHSNIDYLIHKKEEIIEGLTHLKIDPVWLEGQIKQMLTLLEINLHFPHIPFPNGLALKNYDEDLAKEYLQELRLKGDALTEKDKEVLRRLTIAENYIEKTYDMSLMLAEDTTMSVFKLILLFANSTEIINNIMDGLSDAPILGPFAETIKYKLIEKLTIAFQKVIKFAARKMPSPYSSIVPTASDIMVKIFFKIMKIDPESDQMSAGFMKELVVKTAGKYILSSVPKIGYVPMTQKHIDRGMQLVDEDNFTSDYKEAQSIVMDGEGSILATANQNVMNTLNTTAKDREIAGITNAISNVASITSIVDPTMISKIVSIVGKVASGGLMVHAIYKGGDGYYRDLPASNKVAVENAFFPGRNVNVETMPTYKSSSNKMAKAVAIETQDLIQSYVDLTYKLSEAISKNAANTQDIIEKLIEKDDELKIALSKSASLISISPERKSSTEADEVLKDMLSFEATQAQVYSDLLVLDYSKGRSNFSVFENRFADRVNDLSEKANILVKGISREFTKSFSTPAFISLSHEGDFRKLKAGEKFSITVALSNIGSSFVANSKFLVNYPENIEVEKDNFNVSLSQGETTYRTIKGRVKYDSNKGLSCLSFSTQKDNMEPDCDQIWIEVK</sequence>